<keyword evidence="3" id="KW-1185">Reference proteome</keyword>
<dbReference type="HOGENOM" id="CLU_1293108_0_0_5"/>
<feature type="domain" description="Pvc16 N-terminal" evidence="1">
    <location>
        <begin position="19"/>
        <end position="191"/>
    </location>
</feature>
<dbReference type="InterPro" id="IPR025351">
    <property type="entry name" value="Pvc16_N"/>
</dbReference>
<protein>
    <recommendedName>
        <fullName evidence="1">Pvc16 N-terminal domain-containing protein</fullName>
    </recommendedName>
</protein>
<dbReference type="KEGG" id="mag:amb1882"/>
<evidence type="ECO:0000313" key="3">
    <source>
        <dbReference type="Proteomes" id="UP000007058"/>
    </source>
</evidence>
<name>Q2W639_PARM1</name>
<dbReference type="STRING" id="342108.amb1882"/>
<dbReference type="EMBL" id="AP007255">
    <property type="protein sequence ID" value="BAE50686.1"/>
    <property type="molecule type" value="Genomic_DNA"/>
</dbReference>
<evidence type="ECO:0000313" key="2">
    <source>
        <dbReference type="EMBL" id="BAE50686.1"/>
    </source>
</evidence>
<gene>
    <name evidence="2" type="ordered locus">amb1882</name>
</gene>
<organism evidence="2 3">
    <name type="scientific">Paramagnetospirillum magneticum (strain ATCC 700264 / AMB-1)</name>
    <name type="common">Magnetospirillum magneticum</name>
    <dbReference type="NCBI Taxonomy" id="342108"/>
    <lineage>
        <taxon>Bacteria</taxon>
        <taxon>Pseudomonadati</taxon>
        <taxon>Pseudomonadota</taxon>
        <taxon>Alphaproteobacteria</taxon>
        <taxon>Rhodospirillales</taxon>
        <taxon>Magnetospirillaceae</taxon>
        <taxon>Paramagnetospirillum</taxon>
    </lineage>
</organism>
<evidence type="ECO:0000259" key="1">
    <source>
        <dbReference type="Pfam" id="PF14065"/>
    </source>
</evidence>
<accession>Q2W639</accession>
<sequence>MADPDNSMAADDGQVILKISQSLARLIRGSIPELQAESAVVFDSPAEMDGHEQNRLSLYLYQIEINPWLRNQPGTLTRRPAGAGQPAGLVRQAPALPVDLIYMMVPYGRSSEIELVLINKLVRLFHDVPALEGPLLDPAVRALGNQSIAIVPQEESQHQMRDLWAGFPGKSYKITRLYRLSPVQLPSTLSAGVEMVEHADAHLASRPREEARP</sequence>
<reference evidence="2 3" key="1">
    <citation type="journal article" date="2005" name="DNA Res.">
        <title>Complete genome sequence of the facultative anaerobic magnetotactic bacterium Magnetospirillum sp. strain AMB-1.</title>
        <authorList>
            <person name="Matsunaga T."/>
            <person name="Okamura Y."/>
            <person name="Fukuda Y."/>
            <person name="Wahyudi A.T."/>
            <person name="Murase Y."/>
            <person name="Takeyama H."/>
        </authorList>
    </citation>
    <scope>NUCLEOTIDE SEQUENCE [LARGE SCALE GENOMIC DNA]</scope>
    <source>
        <strain evidence="3">ATCC 700264 / AMB-1</strain>
    </source>
</reference>
<dbReference type="OrthoDB" id="7605214at2"/>
<dbReference type="Proteomes" id="UP000007058">
    <property type="component" value="Chromosome"/>
</dbReference>
<dbReference type="AlphaFoldDB" id="Q2W639"/>
<proteinExistence type="predicted"/>
<dbReference type="Pfam" id="PF14065">
    <property type="entry name" value="Pvc16_N"/>
    <property type="match status" value="1"/>
</dbReference>